<dbReference type="Proteomes" id="UP000008827">
    <property type="component" value="Chromosome 7"/>
</dbReference>
<keyword evidence="3" id="KW-1185">Reference proteome</keyword>
<organism evidence="2">
    <name type="scientific">Glycine max</name>
    <name type="common">Soybean</name>
    <name type="synonym">Glycine hispida</name>
    <dbReference type="NCBI Taxonomy" id="3847"/>
    <lineage>
        <taxon>Eukaryota</taxon>
        <taxon>Viridiplantae</taxon>
        <taxon>Streptophyta</taxon>
        <taxon>Embryophyta</taxon>
        <taxon>Tracheophyta</taxon>
        <taxon>Spermatophyta</taxon>
        <taxon>Magnoliopsida</taxon>
        <taxon>eudicotyledons</taxon>
        <taxon>Gunneridae</taxon>
        <taxon>Pentapetalae</taxon>
        <taxon>rosids</taxon>
        <taxon>fabids</taxon>
        <taxon>Fabales</taxon>
        <taxon>Fabaceae</taxon>
        <taxon>Papilionoideae</taxon>
        <taxon>50 kb inversion clade</taxon>
        <taxon>NPAAA clade</taxon>
        <taxon>indigoferoid/millettioid clade</taxon>
        <taxon>Phaseoleae</taxon>
        <taxon>Glycine</taxon>
        <taxon>Glycine subgen. Soja</taxon>
    </lineage>
</organism>
<reference evidence="1 2" key="1">
    <citation type="journal article" date="2010" name="Nature">
        <title>Genome sequence of the palaeopolyploid soybean.</title>
        <authorList>
            <person name="Schmutz J."/>
            <person name="Cannon S.B."/>
            <person name="Schlueter J."/>
            <person name="Ma J."/>
            <person name="Mitros T."/>
            <person name="Nelson W."/>
            <person name="Hyten D.L."/>
            <person name="Song Q."/>
            <person name="Thelen J.J."/>
            <person name="Cheng J."/>
            <person name="Xu D."/>
            <person name="Hellsten U."/>
            <person name="May G.D."/>
            <person name="Yu Y."/>
            <person name="Sakurai T."/>
            <person name="Umezawa T."/>
            <person name="Bhattacharyya M.K."/>
            <person name="Sandhu D."/>
            <person name="Valliyodan B."/>
            <person name="Lindquist E."/>
            <person name="Peto M."/>
            <person name="Grant D."/>
            <person name="Shu S."/>
            <person name="Goodstein D."/>
            <person name="Barry K."/>
            <person name="Futrell-Griggs M."/>
            <person name="Abernathy B."/>
            <person name="Du J."/>
            <person name="Tian Z."/>
            <person name="Zhu L."/>
            <person name="Gill N."/>
            <person name="Joshi T."/>
            <person name="Libault M."/>
            <person name="Sethuraman A."/>
            <person name="Zhang X.-C."/>
            <person name="Shinozaki K."/>
            <person name="Nguyen H.T."/>
            <person name="Wing R.A."/>
            <person name="Cregan P."/>
            <person name="Specht J."/>
            <person name="Grimwood J."/>
            <person name="Rokhsar D."/>
            <person name="Stacey G."/>
            <person name="Shoemaker R.C."/>
            <person name="Jackson S.A."/>
        </authorList>
    </citation>
    <scope>NUCLEOTIDE SEQUENCE [LARGE SCALE GENOMIC DNA]</scope>
    <source>
        <strain evidence="2">cv. Williams 82</strain>
        <tissue evidence="1">Callus</tissue>
    </source>
</reference>
<accession>K7L3A7</accession>
<evidence type="ECO:0000313" key="2">
    <source>
        <dbReference type="EnsemblPlants" id="KRH50506"/>
    </source>
</evidence>
<dbReference type="HOGENOM" id="CLU_2908631_0_0_1"/>
<dbReference type="Gramene" id="KRH50506">
    <property type="protein sequence ID" value="KRH50506"/>
    <property type="gene ID" value="GLYMA_07G224900"/>
</dbReference>
<gene>
    <name evidence="1" type="ORF">GLYMA_07G224900</name>
</gene>
<evidence type="ECO:0000313" key="1">
    <source>
        <dbReference type="EMBL" id="KRH50506.1"/>
    </source>
</evidence>
<dbReference type="EnsemblPlants" id="KRH50506">
    <property type="protein sequence ID" value="KRH50506"/>
    <property type="gene ID" value="GLYMA_07G224900"/>
</dbReference>
<proteinExistence type="predicted"/>
<reference evidence="2" key="2">
    <citation type="submission" date="2018-02" db="UniProtKB">
        <authorList>
            <consortium name="EnsemblPlants"/>
        </authorList>
    </citation>
    <scope>IDENTIFICATION</scope>
    <source>
        <strain evidence="2">Williams 82</strain>
    </source>
</reference>
<dbReference type="AlphaFoldDB" id="K7L3A7"/>
<dbReference type="EMBL" id="CM000840">
    <property type="protein sequence ID" value="KRH50506.1"/>
    <property type="molecule type" value="Genomic_DNA"/>
</dbReference>
<dbReference type="PaxDb" id="3847-GLYMA07G35130.1"/>
<evidence type="ECO:0000313" key="3">
    <source>
        <dbReference type="Proteomes" id="UP000008827"/>
    </source>
</evidence>
<name>K7L3A7_SOYBN</name>
<dbReference type="InParanoid" id="K7L3A7"/>
<sequence length="62" mass="6997">MHSKNKIPEYNLKAQKSTATVKLMICARMTKGKEAATFNNLKIVPTYCFSALLPISRYSICE</sequence>
<protein>
    <submittedName>
        <fullName evidence="1 2">Uncharacterized protein</fullName>
    </submittedName>
</protein>
<reference evidence="1" key="3">
    <citation type="submission" date="2018-07" db="EMBL/GenBank/DDBJ databases">
        <title>WGS assembly of Glycine max.</title>
        <authorList>
            <person name="Schmutz J."/>
            <person name="Cannon S."/>
            <person name="Schlueter J."/>
            <person name="Ma J."/>
            <person name="Mitros T."/>
            <person name="Nelson W."/>
            <person name="Hyten D."/>
            <person name="Song Q."/>
            <person name="Thelen J."/>
            <person name="Cheng J."/>
            <person name="Xu D."/>
            <person name="Hellsten U."/>
            <person name="May G."/>
            <person name="Yu Y."/>
            <person name="Sakurai T."/>
            <person name="Umezawa T."/>
            <person name="Bhattacharyya M."/>
            <person name="Sandhu D."/>
            <person name="Valliyodan B."/>
            <person name="Lindquist E."/>
            <person name="Peto M."/>
            <person name="Grant D."/>
            <person name="Shu S."/>
            <person name="Goodstein D."/>
            <person name="Barry K."/>
            <person name="Futrell-Griggs M."/>
            <person name="Abernathy B."/>
            <person name="Du J."/>
            <person name="Tian Z."/>
            <person name="Zhu L."/>
            <person name="Gill N."/>
            <person name="Joshi T."/>
            <person name="Libault M."/>
            <person name="Sethuraman A."/>
            <person name="Zhang X."/>
            <person name="Shinozaki K."/>
            <person name="Nguyen H."/>
            <person name="Wing R."/>
            <person name="Cregan P."/>
            <person name="Specht J."/>
            <person name="Grimwood J."/>
            <person name="Rokhsar D."/>
            <person name="Stacey G."/>
            <person name="Shoemaker R."/>
            <person name="Jackson S."/>
        </authorList>
    </citation>
    <scope>NUCLEOTIDE SEQUENCE</scope>
    <source>
        <tissue evidence="1">Callus</tissue>
    </source>
</reference>